<keyword evidence="2" id="KW-1185">Reference proteome</keyword>
<gene>
    <name evidence="1" type="ORF">SAMN05421630_10143</name>
</gene>
<name>A0A1G6I342_9PSEU</name>
<dbReference type="AlphaFoldDB" id="A0A1G6I342"/>
<evidence type="ECO:0000313" key="2">
    <source>
        <dbReference type="Proteomes" id="UP000199494"/>
    </source>
</evidence>
<sequence length="329" mass="34071">MRDLWDAVQPRTLLLMLGVLALQLGFILSYVGAFHGPDPHRITLATVAPQATVDQLNAIEGTPLEAHLVADEAQARAQVLDRSADAAFVPDPQGGTDTLLVASAAGPSLATATQQVLSGVEAQQGRNLTTEDLVPPQQGDARALSGFYAMIGWLVGGYLAAAALGVAKGARPATLRRAAIRLGAMVPYSVISGVLGALILDQWLGALTGHFGSLWWLGAALVFVAASVTVALQVLFGIIGIGFTVLIFVVLGNPSAGGAFQGPLLPEFWRNIGGYLPNGAGTEAIRNATYFDGNAMNGPLLVLLVWGLGGLVLTLIGSAVRIRLHGSST</sequence>
<dbReference type="EMBL" id="FMZE01000001">
    <property type="protein sequence ID" value="SDC00962.1"/>
    <property type="molecule type" value="Genomic_DNA"/>
</dbReference>
<dbReference type="STRING" id="530584.SAMN05421630_10143"/>
<evidence type="ECO:0000313" key="1">
    <source>
        <dbReference type="EMBL" id="SDC00962.1"/>
    </source>
</evidence>
<accession>A0A1G6I342</accession>
<dbReference type="Proteomes" id="UP000199494">
    <property type="component" value="Unassembled WGS sequence"/>
</dbReference>
<organism evidence="1 2">
    <name type="scientific">Prauserella marina</name>
    <dbReference type="NCBI Taxonomy" id="530584"/>
    <lineage>
        <taxon>Bacteria</taxon>
        <taxon>Bacillati</taxon>
        <taxon>Actinomycetota</taxon>
        <taxon>Actinomycetes</taxon>
        <taxon>Pseudonocardiales</taxon>
        <taxon>Pseudonocardiaceae</taxon>
        <taxon>Prauserella</taxon>
    </lineage>
</organism>
<protein>
    <submittedName>
        <fullName evidence="1">Uncharacterized protein</fullName>
    </submittedName>
</protein>
<reference evidence="1 2" key="1">
    <citation type="submission" date="2016-10" db="EMBL/GenBank/DDBJ databases">
        <authorList>
            <person name="de Groot N.N."/>
        </authorList>
    </citation>
    <scope>NUCLEOTIDE SEQUENCE [LARGE SCALE GENOMIC DNA]</scope>
    <source>
        <strain evidence="1 2">CGMCC 4.5506</strain>
    </source>
</reference>
<proteinExistence type="predicted"/>